<keyword evidence="2" id="KW-1185">Reference proteome</keyword>
<comment type="caution">
    <text evidence="1">The sequence shown here is derived from an EMBL/GenBank/DDBJ whole genome shotgun (WGS) entry which is preliminary data.</text>
</comment>
<evidence type="ECO:0000313" key="2">
    <source>
        <dbReference type="Proteomes" id="UP001596445"/>
    </source>
</evidence>
<dbReference type="EMBL" id="JBHSZI010000003">
    <property type="protein sequence ID" value="MFC7059845.1"/>
    <property type="molecule type" value="Genomic_DNA"/>
</dbReference>
<organism evidence="1 2">
    <name type="scientific">Halovenus salina</name>
    <dbReference type="NCBI Taxonomy" id="1510225"/>
    <lineage>
        <taxon>Archaea</taxon>
        <taxon>Methanobacteriati</taxon>
        <taxon>Methanobacteriota</taxon>
        <taxon>Stenosarchaea group</taxon>
        <taxon>Halobacteria</taxon>
        <taxon>Halobacteriales</taxon>
        <taxon>Haloarculaceae</taxon>
        <taxon>Halovenus</taxon>
    </lineage>
</organism>
<reference evidence="1 2" key="1">
    <citation type="journal article" date="2019" name="Int. J. Syst. Evol. Microbiol.">
        <title>The Global Catalogue of Microorganisms (GCM) 10K type strain sequencing project: providing services to taxonomists for standard genome sequencing and annotation.</title>
        <authorList>
            <consortium name="The Broad Institute Genomics Platform"/>
            <consortium name="The Broad Institute Genome Sequencing Center for Infectious Disease"/>
            <person name="Wu L."/>
            <person name="Ma J."/>
        </authorList>
    </citation>
    <scope>NUCLEOTIDE SEQUENCE [LARGE SCALE GENOMIC DNA]</scope>
    <source>
        <strain evidence="1 2">JCM 30072</strain>
    </source>
</reference>
<sequence>MPASGVAEVFEIPQRVVIVLPWALTGPTGELCLPTVVVDELLEAVWNHVLADARARNILAAKE</sequence>
<gene>
    <name evidence="1" type="ORF">ACFQQG_18630</name>
</gene>
<evidence type="ECO:0000313" key="1">
    <source>
        <dbReference type="EMBL" id="MFC7059845.1"/>
    </source>
</evidence>
<dbReference type="Proteomes" id="UP001596445">
    <property type="component" value="Unassembled WGS sequence"/>
</dbReference>
<name>A0ABD5W379_9EURY</name>
<dbReference type="AlphaFoldDB" id="A0ABD5W379"/>
<proteinExistence type="predicted"/>
<dbReference type="RefSeq" id="WP_382187206.1">
    <property type="nucleotide sequence ID" value="NZ_JBHSZI010000003.1"/>
</dbReference>
<accession>A0ABD5W379</accession>
<protein>
    <submittedName>
        <fullName evidence="1">Uncharacterized protein</fullName>
    </submittedName>
</protein>